<proteinExistence type="predicted"/>
<comment type="caution">
    <text evidence="1">The sequence shown here is derived from an EMBL/GenBank/DDBJ whole genome shotgun (WGS) entry which is preliminary data.</text>
</comment>
<sequence length="267" mass="30082">MTPDYEVKLRMDPDNVLNPSDYKLTATVLSTFAIPTTVIKMNVQFLDKSNKEIYDNGWSPRIRKTEDENNFELTYKKRYSIANGDIDAALATANKEGFAAEETDYEAQVELTYEKQTLSISRKRTASDAGYSGIDLPDTRDSRDMLINQAPDKFDDWVSNGWGTTALASARIFGPILAKRSIGIWNGTKLYIEVWPITNATGPGTEYIVEVSLKTASRTTASEKCDALRAFLQQQGWFLREASLKTQLIMDRYGHKTDCPRPAKVHI</sequence>
<accession>A0AAN6P7Z7</accession>
<evidence type="ECO:0000313" key="2">
    <source>
        <dbReference type="Proteomes" id="UP001303115"/>
    </source>
</evidence>
<organism evidence="1 2">
    <name type="scientific">Parachaetomium inaequale</name>
    <dbReference type="NCBI Taxonomy" id="2588326"/>
    <lineage>
        <taxon>Eukaryota</taxon>
        <taxon>Fungi</taxon>
        <taxon>Dikarya</taxon>
        <taxon>Ascomycota</taxon>
        <taxon>Pezizomycotina</taxon>
        <taxon>Sordariomycetes</taxon>
        <taxon>Sordariomycetidae</taxon>
        <taxon>Sordariales</taxon>
        <taxon>Chaetomiaceae</taxon>
        <taxon>Parachaetomium</taxon>
    </lineage>
</organism>
<dbReference type="EMBL" id="MU854818">
    <property type="protein sequence ID" value="KAK4031416.1"/>
    <property type="molecule type" value="Genomic_DNA"/>
</dbReference>
<evidence type="ECO:0008006" key="3">
    <source>
        <dbReference type="Google" id="ProtNLM"/>
    </source>
</evidence>
<keyword evidence="2" id="KW-1185">Reference proteome</keyword>
<reference evidence="2" key="1">
    <citation type="journal article" date="2023" name="Mol. Phylogenet. Evol.">
        <title>Genome-scale phylogeny and comparative genomics of the fungal order Sordariales.</title>
        <authorList>
            <person name="Hensen N."/>
            <person name="Bonometti L."/>
            <person name="Westerberg I."/>
            <person name="Brannstrom I.O."/>
            <person name="Guillou S."/>
            <person name="Cros-Aarteil S."/>
            <person name="Calhoun S."/>
            <person name="Haridas S."/>
            <person name="Kuo A."/>
            <person name="Mondo S."/>
            <person name="Pangilinan J."/>
            <person name="Riley R."/>
            <person name="LaButti K."/>
            <person name="Andreopoulos B."/>
            <person name="Lipzen A."/>
            <person name="Chen C."/>
            <person name="Yan M."/>
            <person name="Daum C."/>
            <person name="Ng V."/>
            <person name="Clum A."/>
            <person name="Steindorff A."/>
            <person name="Ohm R.A."/>
            <person name="Martin F."/>
            <person name="Silar P."/>
            <person name="Natvig D.O."/>
            <person name="Lalanne C."/>
            <person name="Gautier V."/>
            <person name="Ament-Velasquez S.L."/>
            <person name="Kruys A."/>
            <person name="Hutchinson M.I."/>
            <person name="Powell A.J."/>
            <person name="Barry K."/>
            <person name="Miller A.N."/>
            <person name="Grigoriev I.V."/>
            <person name="Debuchy R."/>
            <person name="Gladieux P."/>
            <person name="Hiltunen Thoren M."/>
            <person name="Johannesson H."/>
        </authorList>
    </citation>
    <scope>NUCLEOTIDE SEQUENCE [LARGE SCALE GENOMIC DNA]</scope>
    <source>
        <strain evidence="2">CBS 284.82</strain>
    </source>
</reference>
<protein>
    <recommendedName>
        <fullName evidence="3">CYTH domain-containing protein</fullName>
    </recommendedName>
</protein>
<dbReference type="AlphaFoldDB" id="A0AAN6P7Z7"/>
<evidence type="ECO:0000313" key="1">
    <source>
        <dbReference type="EMBL" id="KAK4031416.1"/>
    </source>
</evidence>
<name>A0AAN6P7Z7_9PEZI</name>
<gene>
    <name evidence="1" type="ORF">C8A01DRAFT_51488</name>
</gene>
<dbReference type="Proteomes" id="UP001303115">
    <property type="component" value="Unassembled WGS sequence"/>
</dbReference>